<dbReference type="GO" id="GO:0017168">
    <property type="term" value="F:5-oxoprolinase (ATP-hydrolyzing) activity"/>
    <property type="evidence" value="ECO:0007669"/>
    <property type="project" value="TreeGrafter"/>
</dbReference>
<feature type="domain" description="Hydantoinase/oxoprolinase N-terminal" evidence="2">
    <location>
        <begin position="13"/>
        <end position="187"/>
    </location>
</feature>
<dbReference type="InterPro" id="IPR008040">
    <property type="entry name" value="Hydant_A_N"/>
</dbReference>
<dbReference type="EMBL" id="BARS01010490">
    <property type="protein sequence ID" value="GAF94149.1"/>
    <property type="molecule type" value="Genomic_DNA"/>
</dbReference>
<dbReference type="InterPro" id="IPR045079">
    <property type="entry name" value="Oxoprolinase-like"/>
</dbReference>
<dbReference type="Pfam" id="PF01968">
    <property type="entry name" value="Hydantoinase_A"/>
    <property type="match status" value="1"/>
</dbReference>
<evidence type="ECO:0000259" key="1">
    <source>
        <dbReference type="Pfam" id="PF01968"/>
    </source>
</evidence>
<sequence>MRQSDIQGQSPLRIAVDIGGTFTDLVTYDATGNAYQVAKVPSTPPDYSEGVIHALNRVLKDFSDMEVLIHGTTAPLNAFLERKGARTALVTTKGFGDVYKMGRGNRIRMYDLHYHAPVPLIPRYLIFEMDERVDAKGSIILPLEEDQLPKLLDFIREYDIESVAICFIHSYVNPDHEAAVADFLRREAPNLFVTPSHEVCREWREYERTSTVAMNAYVSPILKNYLYKLTANLAQRGYRHAVYLMQSNSGLIASREAESRGVLTLMSGPVGGSVGS</sequence>
<dbReference type="Pfam" id="PF05378">
    <property type="entry name" value="Hydant_A_N"/>
    <property type="match status" value="1"/>
</dbReference>
<gene>
    <name evidence="3" type="ORF">S01H1_19423</name>
</gene>
<evidence type="ECO:0000259" key="2">
    <source>
        <dbReference type="Pfam" id="PF05378"/>
    </source>
</evidence>
<name>X0TLM2_9ZZZZ</name>
<dbReference type="AlphaFoldDB" id="X0TLM2"/>
<accession>X0TLM2</accession>
<evidence type="ECO:0000313" key="3">
    <source>
        <dbReference type="EMBL" id="GAF94149.1"/>
    </source>
</evidence>
<protein>
    <recommendedName>
        <fullName evidence="4">Hydantoinase/oxoprolinase N-terminal domain-containing protein</fullName>
    </recommendedName>
</protein>
<dbReference type="GO" id="GO:0005829">
    <property type="term" value="C:cytosol"/>
    <property type="evidence" value="ECO:0007669"/>
    <property type="project" value="TreeGrafter"/>
</dbReference>
<dbReference type="GO" id="GO:0006749">
    <property type="term" value="P:glutathione metabolic process"/>
    <property type="evidence" value="ECO:0007669"/>
    <property type="project" value="TreeGrafter"/>
</dbReference>
<organism evidence="3">
    <name type="scientific">marine sediment metagenome</name>
    <dbReference type="NCBI Taxonomy" id="412755"/>
    <lineage>
        <taxon>unclassified sequences</taxon>
        <taxon>metagenomes</taxon>
        <taxon>ecological metagenomes</taxon>
    </lineage>
</organism>
<feature type="domain" description="Hydantoinase A/oxoprolinase" evidence="1">
    <location>
        <begin position="208"/>
        <end position="275"/>
    </location>
</feature>
<dbReference type="InterPro" id="IPR002821">
    <property type="entry name" value="Hydantoinase_A"/>
</dbReference>
<reference evidence="3" key="1">
    <citation type="journal article" date="2014" name="Front. Microbiol.">
        <title>High frequency of phylogenetically diverse reductive dehalogenase-homologous genes in deep subseafloor sedimentary metagenomes.</title>
        <authorList>
            <person name="Kawai M."/>
            <person name="Futagami T."/>
            <person name="Toyoda A."/>
            <person name="Takaki Y."/>
            <person name="Nishi S."/>
            <person name="Hori S."/>
            <person name="Arai W."/>
            <person name="Tsubouchi T."/>
            <person name="Morono Y."/>
            <person name="Uchiyama I."/>
            <person name="Ito T."/>
            <person name="Fujiyama A."/>
            <person name="Inagaki F."/>
            <person name="Takami H."/>
        </authorList>
    </citation>
    <scope>NUCLEOTIDE SEQUENCE</scope>
    <source>
        <strain evidence="3">Expedition CK06-06</strain>
    </source>
</reference>
<dbReference type="PANTHER" id="PTHR11365:SF23">
    <property type="entry name" value="HYPOTHETICAL 5-OXOPROLINASE (EUROFUNG)-RELATED"/>
    <property type="match status" value="1"/>
</dbReference>
<dbReference type="InterPro" id="IPR043129">
    <property type="entry name" value="ATPase_NBD"/>
</dbReference>
<comment type="caution">
    <text evidence="3">The sequence shown here is derived from an EMBL/GenBank/DDBJ whole genome shotgun (WGS) entry which is preliminary data.</text>
</comment>
<dbReference type="SUPFAM" id="SSF53067">
    <property type="entry name" value="Actin-like ATPase domain"/>
    <property type="match status" value="1"/>
</dbReference>
<feature type="non-terminal residue" evidence="3">
    <location>
        <position position="276"/>
    </location>
</feature>
<dbReference type="PANTHER" id="PTHR11365">
    <property type="entry name" value="5-OXOPROLINASE RELATED"/>
    <property type="match status" value="1"/>
</dbReference>
<proteinExistence type="predicted"/>
<evidence type="ECO:0008006" key="4">
    <source>
        <dbReference type="Google" id="ProtNLM"/>
    </source>
</evidence>